<sequence length="341" mass="37544">MRQPSSSSFSPYTSIPPKSVMDTNAGDEIVVEILPTIRTYRSGRVERLQPTDFVPASLDPPTAVLSKDLNINPFTLLSARLYLPTLSTAADNSRKFPVFVFFHGGGFCIGSAFSSIYHSYLNSLVSRAQVIAVSVDFRLAPENPLPAAYDDSWEALQWISGASGNSEPWLTEAADLDKIFLAGDSTGANIAHNMAVRFGQNKSPVEGLVLMHPYFWGKERIGSEREEKEGVMLKSKDADALWPFVCPGTSGLDDPRVNPTAEGGLSLAALGCRRVLVSVAGRDLLRERGRLYFEKLKQSGWEGEAEFWEAEGEDHVFFLLNPGGEKAVEFMDRLVTFLNKK</sequence>
<gene>
    <name evidence="3" type="ORF">KFK09_013709</name>
</gene>
<organism evidence="3 4">
    <name type="scientific">Dendrobium nobile</name>
    <name type="common">Orchid</name>
    <dbReference type="NCBI Taxonomy" id="94219"/>
    <lineage>
        <taxon>Eukaryota</taxon>
        <taxon>Viridiplantae</taxon>
        <taxon>Streptophyta</taxon>
        <taxon>Embryophyta</taxon>
        <taxon>Tracheophyta</taxon>
        <taxon>Spermatophyta</taxon>
        <taxon>Magnoliopsida</taxon>
        <taxon>Liliopsida</taxon>
        <taxon>Asparagales</taxon>
        <taxon>Orchidaceae</taxon>
        <taxon>Epidendroideae</taxon>
        <taxon>Malaxideae</taxon>
        <taxon>Dendrobiinae</taxon>
        <taxon>Dendrobium</taxon>
    </lineage>
</organism>
<evidence type="ECO:0000256" key="1">
    <source>
        <dbReference type="SAM" id="MobiDB-lite"/>
    </source>
</evidence>
<dbReference type="PANTHER" id="PTHR23024:SF577">
    <property type="entry name" value="CARBOXYLESTERASE 2-RELATED"/>
    <property type="match status" value="1"/>
</dbReference>
<reference evidence="3" key="1">
    <citation type="journal article" date="2022" name="Front. Genet.">
        <title>Chromosome-Scale Assembly of the Dendrobium nobile Genome Provides Insights Into the Molecular Mechanism of the Biosynthesis of the Medicinal Active Ingredient of Dendrobium.</title>
        <authorList>
            <person name="Xu Q."/>
            <person name="Niu S.-C."/>
            <person name="Li K.-L."/>
            <person name="Zheng P.-J."/>
            <person name="Zhang X.-J."/>
            <person name="Jia Y."/>
            <person name="Liu Y."/>
            <person name="Niu Y.-X."/>
            <person name="Yu L.-H."/>
            <person name="Chen D.-F."/>
            <person name="Zhang G.-Q."/>
        </authorList>
    </citation>
    <scope>NUCLEOTIDE SEQUENCE</scope>
    <source>
        <tissue evidence="3">Leaf</tissue>
    </source>
</reference>
<dbReference type="Proteomes" id="UP000829196">
    <property type="component" value="Unassembled WGS sequence"/>
</dbReference>
<dbReference type="SUPFAM" id="SSF53474">
    <property type="entry name" value="alpha/beta-Hydrolases"/>
    <property type="match status" value="1"/>
</dbReference>
<feature type="compositionally biased region" description="Low complexity" evidence="1">
    <location>
        <begin position="1"/>
        <end position="17"/>
    </location>
</feature>
<dbReference type="EMBL" id="JAGYWB010000010">
    <property type="protein sequence ID" value="KAI0507583.1"/>
    <property type="molecule type" value="Genomic_DNA"/>
</dbReference>
<feature type="region of interest" description="Disordered" evidence="1">
    <location>
        <begin position="1"/>
        <end position="20"/>
    </location>
</feature>
<dbReference type="AlphaFoldDB" id="A0A8T3B834"/>
<dbReference type="Pfam" id="PF07859">
    <property type="entry name" value="Abhydrolase_3"/>
    <property type="match status" value="1"/>
</dbReference>
<dbReference type="Gene3D" id="3.40.50.1820">
    <property type="entry name" value="alpha/beta hydrolase"/>
    <property type="match status" value="1"/>
</dbReference>
<proteinExistence type="predicted"/>
<evidence type="ECO:0000313" key="4">
    <source>
        <dbReference type="Proteomes" id="UP000829196"/>
    </source>
</evidence>
<dbReference type="OrthoDB" id="408631at2759"/>
<accession>A0A8T3B834</accession>
<keyword evidence="4" id="KW-1185">Reference proteome</keyword>
<dbReference type="PANTHER" id="PTHR23024">
    <property type="entry name" value="ARYLACETAMIDE DEACETYLASE"/>
    <property type="match status" value="1"/>
</dbReference>
<dbReference type="InterPro" id="IPR029058">
    <property type="entry name" value="AB_hydrolase_fold"/>
</dbReference>
<evidence type="ECO:0000259" key="2">
    <source>
        <dbReference type="Pfam" id="PF07859"/>
    </source>
</evidence>
<feature type="domain" description="Alpha/beta hydrolase fold-3" evidence="2">
    <location>
        <begin position="99"/>
        <end position="318"/>
    </location>
</feature>
<name>A0A8T3B834_DENNO</name>
<dbReference type="SMR" id="A0A8T3B834"/>
<comment type="caution">
    <text evidence="3">The sequence shown here is derived from an EMBL/GenBank/DDBJ whole genome shotgun (WGS) entry which is preliminary data.</text>
</comment>
<dbReference type="InterPro" id="IPR050466">
    <property type="entry name" value="Carboxylest/Gibb_receptor"/>
</dbReference>
<protein>
    <recommendedName>
        <fullName evidence="2">Alpha/beta hydrolase fold-3 domain-containing protein</fullName>
    </recommendedName>
</protein>
<dbReference type="InterPro" id="IPR013094">
    <property type="entry name" value="AB_hydrolase_3"/>
</dbReference>
<evidence type="ECO:0000313" key="3">
    <source>
        <dbReference type="EMBL" id="KAI0507583.1"/>
    </source>
</evidence>
<dbReference type="GO" id="GO:0016787">
    <property type="term" value="F:hydrolase activity"/>
    <property type="evidence" value="ECO:0007669"/>
    <property type="project" value="InterPro"/>
</dbReference>